<accession>A0A4Y6PN44</accession>
<dbReference type="RefSeq" id="WP_141196223.1">
    <property type="nucleotide sequence ID" value="NZ_CP041186.1"/>
</dbReference>
<reference evidence="3 4" key="1">
    <citation type="submission" date="2019-06" db="EMBL/GenBank/DDBJ databases">
        <title>Persicimonas caeni gen. nov., sp. nov., a predatory bacterium isolated from solar saltern.</title>
        <authorList>
            <person name="Wang S."/>
        </authorList>
    </citation>
    <scope>NUCLEOTIDE SEQUENCE [LARGE SCALE GENOMIC DNA]</scope>
    <source>
        <strain evidence="3 4">YN101</strain>
    </source>
</reference>
<dbReference type="EMBL" id="CP041186">
    <property type="protein sequence ID" value="QDG49726.1"/>
    <property type="molecule type" value="Genomic_DNA"/>
</dbReference>
<keyword evidence="4" id="KW-1185">Reference proteome</keyword>
<keyword evidence="1" id="KW-0175">Coiled coil</keyword>
<evidence type="ECO:0000313" key="4">
    <source>
        <dbReference type="Proteomes" id="UP000315995"/>
    </source>
</evidence>
<evidence type="ECO:0000256" key="1">
    <source>
        <dbReference type="SAM" id="Coils"/>
    </source>
</evidence>
<evidence type="ECO:0000313" key="3">
    <source>
        <dbReference type="EMBL" id="QDG49726.1"/>
    </source>
</evidence>
<dbReference type="Proteomes" id="UP000315995">
    <property type="component" value="Chromosome"/>
</dbReference>
<accession>A0A5B8Y0J9</accession>
<protein>
    <submittedName>
        <fullName evidence="3">Uncharacterized protein</fullName>
    </submittedName>
</protein>
<gene>
    <name evidence="3" type="ORF">FIV42_02930</name>
</gene>
<feature type="region of interest" description="Disordered" evidence="2">
    <location>
        <begin position="57"/>
        <end position="87"/>
    </location>
</feature>
<proteinExistence type="predicted"/>
<organism evidence="3 4">
    <name type="scientific">Persicimonas caeni</name>
    <dbReference type="NCBI Taxonomy" id="2292766"/>
    <lineage>
        <taxon>Bacteria</taxon>
        <taxon>Deltaproteobacteria</taxon>
        <taxon>Bradymonadales</taxon>
        <taxon>Bradymonadaceae</taxon>
        <taxon>Persicimonas</taxon>
    </lineage>
</organism>
<feature type="coiled-coil region" evidence="1">
    <location>
        <begin position="4"/>
        <end position="38"/>
    </location>
</feature>
<dbReference type="OrthoDB" id="5511828at2"/>
<evidence type="ECO:0000256" key="2">
    <source>
        <dbReference type="SAM" id="MobiDB-lite"/>
    </source>
</evidence>
<dbReference type="AlphaFoldDB" id="A0A4Y6PN44"/>
<name>A0A4Y6PN44_PERCE</name>
<sequence length="153" mass="17427">MSDRVTFEDEISALEAKLARARDELDDLEQRWRAYDLKTQETRQALANLRRTLRGELPDGEEQGVASQIDKVDINPDSGRPARGARRDQIEQICKRIGRTQESFRTVDVLNVLEDIEGELTDGMKSYTYAVMTTLQEEGVVDKVGRGRWKLAS</sequence>